<dbReference type="InterPro" id="IPR042099">
    <property type="entry name" value="ANL_N_sf"/>
</dbReference>
<keyword evidence="1" id="KW-0547">Nucleotide-binding</keyword>
<evidence type="ECO:0000256" key="3">
    <source>
        <dbReference type="SAM" id="MobiDB-lite"/>
    </source>
</evidence>
<dbReference type="OMA" id="VPRVWQK"/>
<organism evidence="5 6">
    <name type="scientific">Anaeramoeba ignava</name>
    <name type="common">Anaerobic marine amoeba</name>
    <dbReference type="NCBI Taxonomy" id="1746090"/>
    <lineage>
        <taxon>Eukaryota</taxon>
        <taxon>Metamonada</taxon>
        <taxon>Anaeramoebidae</taxon>
        <taxon>Anaeramoeba</taxon>
    </lineage>
</organism>
<evidence type="ECO:0000313" key="5">
    <source>
        <dbReference type="EMBL" id="KAJ5076670.1"/>
    </source>
</evidence>
<feature type="domain" description="AMP-dependent synthetase/ligase" evidence="4">
    <location>
        <begin position="119"/>
        <end position="534"/>
    </location>
</feature>
<dbReference type="PROSITE" id="PS00455">
    <property type="entry name" value="AMP_BINDING"/>
    <property type="match status" value="1"/>
</dbReference>
<keyword evidence="2" id="KW-0067">ATP-binding</keyword>
<dbReference type="InterPro" id="IPR000873">
    <property type="entry name" value="AMP-dep_synth/lig_dom"/>
</dbReference>
<dbReference type="GO" id="GO:0005524">
    <property type="term" value="F:ATP binding"/>
    <property type="evidence" value="ECO:0007669"/>
    <property type="project" value="UniProtKB-KW"/>
</dbReference>
<comment type="caution">
    <text evidence="5">The sequence shown here is derived from an EMBL/GenBank/DDBJ whole genome shotgun (WGS) entry which is preliminary data.</text>
</comment>
<dbReference type="GO" id="GO:0016020">
    <property type="term" value="C:membrane"/>
    <property type="evidence" value="ECO:0007669"/>
    <property type="project" value="TreeGrafter"/>
</dbReference>
<dbReference type="EMBL" id="JAPDFW010000060">
    <property type="protein sequence ID" value="KAJ5076670.1"/>
    <property type="molecule type" value="Genomic_DNA"/>
</dbReference>
<protein>
    <submittedName>
        <fullName evidence="5">Long chain acyl-coa synthetase 6</fullName>
    </submittedName>
</protein>
<dbReference type="Pfam" id="PF00501">
    <property type="entry name" value="AMP-binding"/>
    <property type="match status" value="1"/>
</dbReference>
<proteinExistence type="predicted"/>
<dbReference type="GO" id="GO:0004467">
    <property type="term" value="F:long-chain fatty acid-CoA ligase activity"/>
    <property type="evidence" value="ECO:0007669"/>
    <property type="project" value="TreeGrafter"/>
</dbReference>
<dbReference type="GO" id="GO:0005783">
    <property type="term" value="C:endoplasmic reticulum"/>
    <property type="evidence" value="ECO:0007669"/>
    <property type="project" value="TreeGrafter"/>
</dbReference>
<evidence type="ECO:0000256" key="1">
    <source>
        <dbReference type="ARBA" id="ARBA00022741"/>
    </source>
</evidence>
<name>A0A9Q0LSV7_ANAIG</name>
<evidence type="ECO:0000313" key="6">
    <source>
        <dbReference type="Proteomes" id="UP001149090"/>
    </source>
</evidence>
<feature type="compositionally biased region" description="Basic and acidic residues" evidence="3">
    <location>
        <begin position="8"/>
        <end position="27"/>
    </location>
</feature>
<dbReference type="OrthoDB" id="1700726at2759"/>
<accession>A0A9Q0LSV7</accession>
<reference evidence="5" key="1">
    <citation type="submission" date="2022-10" db="EMBL/GenBank/DDBJ databases">
        <title>Novel sulphate-reducing endosymbionts in the free-living metamonad Anaeramoeba.</title>
        <authorList>
            <person name="Jerlstrom-Hultqvist J."/>
            <person name="Cepicka I."/>
            <person name="Gallot-Lavallee L."/>
            <person name="Salas-Leiva D."/>
            <person name="Curtis B.A."/>
            <person name="Zahonova K."/>
            <person name="Pipaliya S."/>
            <person name="Dacks J."/>
            <person name="Roger A.J."/>
        </authorList>
    </citation>
    <scope>NUCLEOTIDE SEQUENCE</scope>
    <source>
        <strain evidence="5">BMAN</strain>
    </source>
</reference>
<dbReference type="SUPFAM" id="SSF56801">
    <property type="entry name" value="Acetyl-CoA synthetase-like"/>
    <property type="match status" value="1"/>
</dbReference>
<dbReference type="PANTHER" id="PTHR43272:SF33">
    <property type="entry name" value="AMP-BINDING DOMAIN-CONTAINING PROTEIN-RELATED"/>
    <property type="match status" value="1"/>
</dbReference>
<dbReference type="PANTHER" id="PTHR43272">
    <property type="entry name" value="LONG-CHAIN-FATTY-ACID--COA LIGASE"/>
    <property type="match status" value="1"/>
</dbReference>
<evidence type="ECO:0000259" key="4">
    <source>
        <dbReference type="Pfam" id="PF00501"/>
    </source>
</evidence>
<gene>
    <name evidence="5" type="ORF">M0811_06250</name>
</gene>
<evidence type="ECO:0000256" key="2">
    <source>
        <dbReference type="ARBA" id="ARBA00022840"/>
    </source>
</evidence>
<sequence>MSITQSKKQIDKTNETEKVKHTEKTNETEQTLQTLQKSKNKRIDGYIPEQFPRIVEKEGQKFYSWNYKQNGETIYRSNLAKDGLISKWNESVSTLYENLEVTTKSVPDNQLFGTRKYNKTTKKYEDYEWKTYKEFSEERTYFGSGLINYGIKKDDRIGIFAKNRYEWVLTEHSAYAYSFLLVPLYHTFGIPNILYIINHSECKVVITEMKNISKLKQICEEFKTLKSIIVLDDPEEDIDKFLEENEDIKFLNSHNINIYKFNEIFESGKQKQYPHQPNKADDLCSLIYTSGTTSQPKGVLITHKNLISTIAGFYYIGYDFSDNESYYSYLPLSHIYERVILNSMIAVSSRAGFSSGDITKLVEEMQLVKPTIFIGVPRIYSKIYDKVTQGIKKKSIFSQYLFQVAYEAKKKAIENGESYVLWDKLVFNKTKQLLGGKIQFMLSGSAALLPLHQEFFKILFTPHFPQVWGLTETAGGGTLQHYEDTICNGVVGPPIACCEIKLESVPELNYNVNDEPNPRGELLVRGPSVFKGYYKNPEATNEVIIDGWFHTGDIGEALPNGHLKVIDRKKDIFKLSQGEYVAPYALEGLYSNSQYVMQVMVYGNSQEDYLIGIAVPEKEIILDYFKNEKQENENSEEFFQRICQEEKIKELILKDMEKIGRETNRFGFEIIRNIIIETEPFSIENEFITTTMKLRRKIIENHYKKQLLDLYLNKSN</sequence>
<dbReference type="InterPro" id="IPR020845">
    <property type="entry name" value="AMP-binding_CS"/>
</dbReference>
<feature type="region of interest" description="Disordered" evidence="3">
    <location>
        <begin position="1"/>
        <end position="33"/>
    </location>
</feature>
<keyword evidence="6" id="KW-1185">Reference proteome</keyword>
<dbReference type="Proteomes" id="UP001149090">
    <property type="component" value="Unassembled WGS sequence"/>
</dbReference>
<dbReference type="Gene3D" id="3.40.50.12780">
    <property type="entry name" value="N-terminal domain of ligase-like"/>
    <property type="match status" value="1"/>
</dbReference>
<dbReference type="AlphaFoldDB" id="A0A9Q0LSV7"/>